<dbReference type="STRING" id="414778.BCM40_10765"/>
<dbReference type="OrthoDB" id="9793179at2"/>
<dbReference type="PRINTS" id="PR01607">
    <property type="entry name" value="APYRASEFAMLY"/>
</dbReference>
<dbReference type="SUPFAM" id="SSF56300">
    <property type="entry name" value="Metallo-dependent phosphatases"/>
    <property type="match status" value="1"/>
</dbReference>
<evidence type="ECO:0000256" key="1">
    <source>
        <dbReference type="RuleBase" id="RU362119"/>
    </source>
</evidence>
<dbReference type="PANTHER" id="PTHR11575">
    <property type="entry name" value="5'-NUCLEOTIDASE-RELATED"/>
    <property type="match status" value="1"/>
</dbReference>
<dbReference type="InterPro" id="IPR029052">
    <property type="entry name" value="Metallo-depent_PP-like"/>
</dbReference>
<dbReference type="PIRSF" id="PIRSF036361">
    <property type="entry name" value="YunD"/>
    <property type="match status" value="1"/>
</dbReference>
<evidence type="ECO:0000259" key="2">
    <source>
        <dbReference type="Pfam" id="PF02872"/>
    </source>
</evidence>
<dbReference type="GO" id="GO:0009166">
    <property type="term" value="P:nucleotide catabolic process"/>
    <property type="evidence" value="ECO:0007669"/>
    <property type="project" value="InterPro"/>
</dbReference>
<comment type="similarity">
    <text evidence="1">Belongs to the 5'-nucleotidase family.</text>
</comment>
<reference evidence="3" key="1">
    <citation type="submission" date="2016-10" db="EMBL/GenBank/DDBJ databases">
        <authorList>
            <person name="See-Too W.S."/>
        </authorList>
    </citation>
    <scope>NUCLEOTIDE SEQUENCE</scope>
    <source>
        <strain evidence="3">DSM 22276</strain>
    </source>
</reference>
<sequence>MSETIHIYHTNDLHSHFANWPRIKSFLAERKRWHEEEGDICLVLDIGDHVDRSHPFTEGTAGKGNIQLLNEAGYDAVTIGNNEGITLSKEELNDLYVQANFDVVVSNLFDLHGNRPKWAKPHRIIRTANGTRIGLVGATAEFTPFYRKLGWQITDAKESIIQSVEEIKDKTDLIICLSHLGIKDDELLAELCPQLNIILGAHTHHVFHDGKWQGDTLLGAAGKFGFYIGHMAVEEEFGKSSARLIEVSQLCEVQEDFDKHLVEQGKIQMNEIVYYSDKKLKAEWFKDSELATLFGQAMIEFTGADCALFNAGIFMEDIHEGAMTRYNFHKMLPHPINPCVVELSGAELKEIYLQSLNSEWPQIELKGMGFRGAVFGKMIHLNMEIIDRRLYIKGQRVVHDQKYQLVTLDMLTFGYFFPSLKRATKTYFMPEFLRDVFGQYFHNKAIK</sequence>
<evidence type="ECO:0000313" key="3">
    <source>
        <dbReference type="EMBL" id="ANU23817.1"/>
    </source>
</evidence>
<dbReference type="SUPFAM" id="SSF55816">
    <property type="entry name" value="5'-nucleotidase (syn. UDP-sugar hydrolase), C-terminal domain"/>
    <property type="match status" value="1"/>
</dbReference>
<dbReference type="InterPro" id="IPR008334">
    <property type="entry name" value="5'-Nucleotdase_C"/>
</dbReference>
<dbReference type="AlphaFoldDB" id="A0A1C7EKC4"/>
<dbReference type="Gene3D" id="3.60.21.10">
    <property type="match status" value="1"/>
</dbReference>
<feature type="domain" description="5'-Nucleotidase C-terminal" evidence="2">
    <location>
        <begin position="279"/>
        <end position="410"/>
    </location>
</feature>
<keyword evidence="1" id="KW-0547">Nucleotide-binding</keyword>
<dbReference type="KEGG" id="pdg:BCM40_10765"/>
<keyword evidence="4" id="KW-1185">Reference proteome</keyword>
<dbReference type="InterPro" id="IPR006179">
    <property type="entry name" value="5_nucleotidase/apyrase"/>
</dbReference>
<dbReference type="Proteomes" id="UP000092495">
    <property type="component" value="Chromosome"/>
</dbReference>
<name>A0A1C7EKC4_9BACL</name>
<dbReference type="CDD" id="cd00845">
    <property type="entry name" value="MPP_UshA_N_like"/>
    <property type="match status" value="1"/>
</dbReference>
<keyword evidence="1" id="KW-0378">Hydrolase</keyword>
<proteinExistence type="inferred from homology"/>
<organism evidence="3 4">
    <name type="scientific">Planococcus donghaensis</name>
    <dbReference type="NCBI Taxonomy" id="414778"/>
    <lineage>
        <taxon>Bacteria</taxon>
        <taxon>Bacillati</taxon>
        <taxon>Bacillota</taxon>
        <taxon>Bacilli</taxon>
        <taxon>Bacillales</taxon>
        <taxon>Caryophanaceae</taxon>
        <taxon>Planococcus</taxon>
    </lineage>
</organism>
<dbReference type="Pfam" id="PF02872">
    <property type="entry name" value="5_nucleotid_C"/>
    <property type="match status" value="1"/>
</dbReference>
<gene>
    <name evidence="3" type="ORF">BCM40_10765</name>
</gene>
<dbReference type="PANTHER" id="PTHR11575:SF23">
    <property type="entry name" value="5-NUCLEOTIDASE FAMILY PROTEIN"/>
    <property type="match status" value="1"/>
</dbReference>
<accession>A0A1C7EKC4</accession>
<dbReference type="GO" id="GO:0008253">
    <property type="term" value="F:5'-nucleotidase activity"/>
    <property type="evidence" value="ECO:0007669"/>
    <property type="project" value="TreeGrafter"/>
</dbReference>
<dbReference type="InterPro" id="IPR036907">
    <property type="entry name" value="5'-Nucleotdase_C_sf"/>
</dbReference>
<evidence type="ECO:0000313" key="4">
    <source>
        <dbReference type="Proteomes" id="UP000092495"/>
    </source>
</evidence>
<dbReference type="GO" id="GO:0000166">
    <property type="term" value="F:nucleotide binding"/>
    <property type="evidence" value="ECO:0007669"/>
    <property type="project" value="UniProtKB-KW"/>
</dbReference>
<dbReference type="Gene3D" id="3.90.780.10">
    <property type="entry name" value="5'-Nucleotidase, C-terminal domain"/>
    <property type="match status" value="1"/>
</dbReference>
<dbReference type="InterPro" id="IPR011240">
    <property type="entry name" value="Pesterase_YunD"/>
</dbReference>
<protein>
    <submittedName>
        <fullName evidence="3">Bifunctional metallophosphatase/5'-nucleotidase</fullName>
    </submittedName>
</protein>
<dbReference type="GO" id="GO:0030288">
    <property type="term" value="C:outer membrane-bounded periplasmic space"/>
    <property type="evidence" value="ECO:0007669"/>
    <property type="project" value="TreeGrafter"/>
</dbReference>
<dbReference type="RefSeq" id="WP_065526807.1">
    <property type="nucleotide sequence ID" value="NZ_CP016543.2"/>
</dbReference>
<dbReference type="EMBL" id="CP016543">
    <property type="protein sequence ID" value="ANU23817.1"/>
    <property type="molecule type" value="Genomic_DNA"/>
</dbReference>
<dbReference type="GO" id="GO:0008768">
    <property type="term" value="F:UDP-sugar diphosphatase activity"/>
    <property type="evidence" value="ECO:0007669"/>
    <property type="project" value="TreeGrafter"/>
</dbReference>